<dbReference type="AlphaFoldDB" id="A0ABD3A4R4"/>
<feature type="transmembrane region" description="Helical" evidence="8">
    <location>
        <begin position="16"/>
        <end position="41"/>
    </location>
</feature>
<dbReference type="EMBL" id="JBJUIK010000006">
    <property type="protein sequence ID" value="KAL3525802.1"/>
    <property type="molecule type" value="Genomic_DNA"/>
</dbReference>
<dbReference type="InterPro" id="IPR040359">
    <property type="entry name" value="GDU"/>
</dbReference>
<evidence type="ECO:0000256" key="1">
    <source>
        <dbReference type="ARBA" id="ARBA00004167"/>
    </source>
</evidence>
<comment type="subcellular location">
    <subcellularLocation>
        <location evidence="1">Membrane</location>
        <topology evidence="1">Single-pass membrane protein</topology>
    </subcellularLocation>
</comment>
<gene>
    <name evidence="9" type="ORF">ACH5RR_014174</name>
</gene>
<evidence type="ECO:0000256" key="5">
    <source>
        <dbReference type="ARBA" id="ARBA00022970"/>
    </source>
</evidence>
<dbReference type="Proteomes" id="UP001630127">
    <property type="component" value="Unassembled WGS sequence"/>
</dbReference>
<name>A0ABD3A4R4_9GENT</name>
<comment type="similarity">
    <text evidence="2">Belongs to the GLUTAMINE DUMPER 1 (TC 9.B.60) family.</text>
</comment>
<keyword evidence="3" id="KW-0813">Transport</keyword>
<evidence type="ECO:0000256" key="2">
    <source>
        <dbReference type="ARBA" id="ARBA00009977"/>
    </source>
</evidence>
<keyword evidence="6 8" id="KW-1133">Transmembrane helix</keyword>
<evidence type="ECO:0000256" key="7">
    <source>
        <dbReference type="ARBA" id="ARBA00023136"/>
    </source>
</evidence>
<evidence type="ECO:0000256" key="6">
    <source>
        <dbReference type="ARBA" id="ARBA00022989"/>
    </source>
</evidence>
<keyword evidence="4 8" id="KW-0812">Transmembrane</keyword>
<reference evidence="9 10" key="1">
    <citation type="submission" date="2024-11" db="EMBL/GenBank/DDBJ databases">
        <title>A near-complete genome assembly of Cinchona calisaya.</title>
        <authorList>
            <person name="Lian D.C."/>
            <person name="Zhao X.W."/>
            <person name="Wei L."/>
        </authorList>
    </citation>
    <scope>NUCLEOTIDE SEQUENCE [LARGE SCALE GENOMIC DNA]</scope>
    <source>
        <tissue evidence="9">Nenye</tissue>
    </source>
</reference>
<keyword evidence="5" id="KW-0029">Amino-acid transport</keyword>
<dbReference type="GO" id="GO:0006865">
    <property type="term" value="P:amino acid transport"/>
    <property type="evidence" value="ECO:0007669"/>
    <property type="project" value="UniProtKB-KW"/>
</dbReference>
<comment type="caution">
    <text evidence="9">The sequence shown here is derived from an EMBL/GenBank/DDBJ whole genome shotgun (WGS) entry which is preliminary data.</text>
</comment>
<keyword evidence="10" id="KW-1185">Reference proteome</keyword>
<evidence type="ECO:0000256" key="3">
    <source>
        <dbReference type="ARBA" id="ARBA00022448"/>
    </source>
</evidence>
<dbReference type="GO" id="GO:0016020">
    <property type="term" value="C:membrane"/>
    <property type="evidence" value="ECO:0007669"/>
    <property type="project" value="UniProtKB-SubCell"/>
</dbReference>
<evidence type="ECO:0000313" key="9">
    <source>
        <dbReference type="EMBL" id="KAL3525802.1"/>
    </source>
</evidence>
<organism evidence="9 10">
    <name type="scientific">Cinchona calisaya</name>
    <dbReference type="NCBI Taxonomy" id="153742"/>
    <lineage>
        <taxon>Eukaryota</taxon>
        <taxon>Viridiplantae</taxon>
        <taxon>Streptophyta</taxon>
        <taxon>Embryophyta</taxon>
        <taxon>Tracheophyta</taxon>
        <taxon>Spermatophyta</taxon>
        <taxon>Magnoliopsida</taxon>
        <taxon>eudicotyledons</taxon>
        <taxon>Gunneridae</taxon>
        <taxon>Pentapetalae</taxon>
        <taxon>asterids</taxon>
        <taxon>lamiids</taxon>
        <taxon>Gentianales</taxon>
        <taxon>Rubiaceae</taxon>
        <taxon>Cinchonoideae</taxon>
        <taxon>Cinchoneae</taxon>
        <taxon>Cinchona</taxon>
    </lineage>
</organism>
<accession>A0ABD3A4R4</accession>
<protein>
    <submittedName>
        <fullName evidence="9">Uncharacterized protein</fullName>
    </submittedName>
</protein>
<dbReference type="PANTHER" id="PTHR33228:SF76">
    <property type="entry name" value="PROTEIN GLUTAMINE DUMPER 7"/>
    <property type="match status" value="1"/>
</dbReference>
<evidence type="ECO:0000256" key="8">
    <source>
        <dbReference type="SAM" id="Phobius"/>
    </source>
</evidence>
<evidence type="ECO:0000256" key="4">
    <source>
        <dbReference type="ARBA" id="ARBA00022692"/>
    </source>
</evidence>
<evidence type="ECO:0000313" key="10">
    <source>
        <dbReference type="Proteomes" id="UP001630127"/>
    </source>
</evidence>
<dbReference type="PANTHER" id="PTHR33228">
    <property type="entry name" value="PROTEIN GLUTAMINE DUMPER 4-RELATED"/>
    <property type="match status" value="1"/>
</dbReference>
<sequence length="111" mass="11998">MVVPKSTSFWQWNSPLPYLFCSLGTMVILITIALVILVCSYHKQRLSNVNMSTSGTGDDDEEKSSVIPTTSAVAIMMPQIVVIMAGDENPTHLAVPGVSSLPNICTTDDRV</sequence>
<dbReference type="GO" id="GO:0080143">
    <property type="term" value="P:regulation of amino acid export"/>
    <property type="evidence" value="ECO:0007669"/>
    <property type="project" value="UniProtKB-ARBA"/>
</dbReference>
<proteinExistence type="inferred from homology"/>
<keyword evidence="7 8" id="KW-0472">Membrane</keyword>